<reference evidence="2 3" key="1">
    <citation type="submission" date="2015-06" db="EMBL/GenBank/DDBJ databases">
        <title>Draft genome of the ant-associated black yeast Phialophora attae CBS 131958.</title>
        <authorList>
            <person name="Moreno L.F."/>
            <person name="Stielow B.J."/>
            <person name="de Hoog S."/>
            <person name="Vicente V.A."/>
            <person name="Weiss V.A."/>
            <person name="de Vries M."/>
            <person name="Cruz L.M."/>
            <person name="Souza E.M."/>
        </authorList>
    </citation>
    <scope>NUCLEOTIDE SEQUENCE [LARGE SCALE GENOMIC DNA]</scope>
    <source>
        <strain evidence="2 3">CBS 131958</strain>
    </source>
</reference>
<dbReference type="Gene3D" id="1.10.3210.10">
    <property type="entry name" value="Hypothetical protein af1432"/>
    <property type="match status" value="1"/>
</dbReference>
<organism evidence="2 3">
    <name type="scientific">Cyphellophora attinorum</name>
    <dbReference type="NCBI Taxonomy" id="1664694"/>
    <lineage>
        <taxon>Eukaryota</taxon>
        <taxon>Fungi</taxon>
        <taxon>Dikarya</taxon>
        <taxon>Ascomycota</taxon>
        <taxon>Pezizomycotina</taxon>
        <taxon>Eurotiomycetes</taxon>
        <taxon>Chaetothyriomycetidae</taxon>
        <taxon>Chaetothyriales</taxon>
        <taxon>Cyphellophoraceae</taxon>
        <taxon>Cyphellophora</taxon>
    </lineage>
</organism>
<evidence type="ECO:0000313" key="3">
    <source>
        <dbReference type="Proteomes" id="UP000038010"/>
    </source>
</evidence>
<evidence type="ECO:0000259" key="1">
    <source>
        <dbReference type="Pfam" id="PF01966"/>
    </source>
</evidence>
<dbReference type="SUPFAM" id="SSF109604">
    <property type="entry name" value="HD-domain/PDEase-like"/>
    <property type="match status" value="1"/>
</dbReference>
<sequence>MSSPMEDNVPRSPLCQQAFALATETFASRGQALLNHSLRVFLFAKWLAEKESSPLVHDPHQLDLLFVTCICHDFGATNAYDGHERFEVCGADAAVRFLQSQQTSDVDCHKAWTGIALHTSPGIAERIDPFTRLVRLGVLIDFRQKTRDEFDANDYYEKVISEIPRLEIEKQLGDAVVAQALKQRDKAPPASWAGVLLRSHLEDPTWSGVNKAF</sequence>
<name>A0A0N1HHK7_9EURO</name>
<dbReference type="Proteomes" id="UP000038010">
    <property type="component" value="Unassembled WGS sequence"/>
</dbReference>
<dbReference type="AlphaFoldDB" id="A0A0N1HHK7"/>
<protein>
    <recommendedName>
        <fullName evidence="1">HD domain-containing protein</fullName>
    </recommendedName>
</protein>
<proteinExistence type="predicted"/>
<accession>A0A0N1HHK7</accession>
<gene>
    <name evidence="2" type="ORF">AB675_550</name>
</gene>
<keyword evidence="3" id="KW-1185">Reference proteome</keyword>
<dbReference type="RefSeq" id="XP_018005997.1">
    <property type="nucleotide sequence ID" value="XM_018145725.1"/>
</dbReference>
<dbReference type="GeneID" id="28737594"/>
<dbReference type="PANTHER" id="PTHR35569:SF1">
    <property type="entry name" value="CYANAMIDE HYDRATASE DDI2-RELATED"/>
    <property type="match status" value="1"/>
</dbReference>
<evidence type="ECO:0000313" key="2">
    <source>
        <dbReference type="EMBL" id="KPI46034.1"/>
    </source>
</evidence>
<dbReference type="InterPro" id="IPR006674">
    <property type="entry name" value="HD_domain"/>
</dbReference>
<feature type="domain" description="HD" evidence="1">
    <location>
        <begin position="34"/>
        <end position="124"/>
    </location>
</feature>
<dbReference type="STRING" id="1664694.A0A0N1HHK7"/>
<dbReference type="Pfam" id="PF01966">
    <property type="entry name" value="HD"/>
    <property type="match status" value="1"/>
</dbReference>
<dbReference type="OrthoDB" id="2378324at2759"/>
<dbReference type="VEuPathDB" id="FungiDB:AB675_550"/>
<comment type="caution">
    <text evidence="2">The sequence shown here is derived from an EMBL/GenBank/DDBJ whole genome shotgun (WGS) entry which is preliminary data.</text>
</comment>
<dbReference type="PANTHER" id="PTHR35569">
    <property type="entry name" value="CYANAMIDE HYDRATASE DDI2-RELATED"/>
    <property type="match status" value="1"/>
</dbReference>
<dbReference type="EMBL" id="LFJN01000001">
    <property type="protein sequence ID" value="KPI46034.1"/>
    <property type="molecule type" value="Genomic_DNA"/>
</dbReference>